<feature type="chain" id="PRO_5047107648" evidence="1">
    <location>
        <begin position="36"/>
        <end position="197"/>
    </location>
</feature>
<proteinExistence type="predicted"/>
<dbReference type="EMBL" id="JBHSNW010000029">
    <property type="protein sequence ID" value="MFC5821021.1"/>
    <property type="molecule type" value="Genomic_DNA"/>
</dbReference>
<dbReference type="Pfam" id="PF14200">
    <property type="entry name" value="RicinB_lectin_2"/>
    <property type="match status" value="1"/>
</dbReference>
<dbReference type="RefSeq" id="WP_219546450.1">
    <property type="nucleotide sequence ID" value="NZ_JAHKRN010000024.1"/>
</dbReference>
<feature type="signal peptide" evidence="1">
    <location>
        <begin position="1"/>
        <end position="35"/>
    </location>
</feature>
<sequence>MRGSRPVVRMASRAATISVTAAMTAGFLVTGTAQADGTFRWQNHWKRTYLEVYRKSKSNGAIVNVWPYNGGKNQLWKDTKTSSGYYRVRNVHSGKSMDRWDQAFHSGYHGAACPVTQWSWWGGTQQLWKGRSVYSRMNGRRFTIWYNYRGCRGNAWHDTLGVLNPHRASNVILYSRDYCTEGAWIGKDECYWRRNGK</sequence>
<evidence type="ECO:0000256" key="1">
    <source>
        <dbReference type="SAM" id="SignalP"/>
    </source>
</evidence>
<evidence type="ECO:0000259" key="2">
    <source>
        <dbReference type="Pfam" id="PF14200"/>
    </source>
</evidence>
<protein>
    <submittedName>
        <fullName evidence="3">RICIN domain-containing protein</fullName>
    </submittedName>
</protein>
<organism evidence="3 4">
    <name type="scientific">Nonomuraea harbinensis</name>
    <dbReference type="NCBI Taxonomy" id="1286938"/>
    <lineage>
        <taxon>Bacteria</taxon>
        <taxon>Bacillati</taxon>
        <taxon>Actinomycetota</taxon>
        <taxon>Actinomycetes</taxon>
        <taxon>Streptosporangiales</taxon>
        <taxon>Streptosporangiaceae</taxon>
        <taxon>Nonomuraea</taxon>
    </lineage>
</organism>
<keyword evidence="4" id="KW-1185">Reference proteome</keyword>
<feature type="domain" description="Ricin B lectin" evidence="2">
    <location>
        <begin position="34"/>
        <end position="102"/>
    </location>
</feature>
<accession>A0ABW1C8I4</accession>
<dbReference type="CDD" id="cd00161">
    <property type="entry name" value="beta-trefoil_Ricin-like"/>
    <property type="match status" value="1"/>
</dbReference>
<evidence type="ECO:0000313" key="3">
    <source>
        <dbReference type="EMBL" id="MFC5821021.1"/>
    </source>
</evidence>
<gene>
    <name evidence="3" type="ORF">ACFPUY_38505</name>
</gene>
<dbReference type="Proteomes" id="UP001596096">
    <property type="component" value="Unassembled WGS sequence"/>
</dbReference>
<reference evidence="4" key="1">
    <citation type="journal article" date="2019" name="Int. J. Syst. Evol. Microbiol.">
        <title>The Global Catalogue of Microorganisms (GCM) 10K type strain sequencing project: providing services to taxonomists for standard genome sequencing and annotation.</title>
        <authorList>
            <consortium name="The Broad Institute Genomics Platform"/>
            <consortium name="The Broad Institute Genome Sequencing Center for Infectious Disease"/>
            <person name="Wu L."/>
            <person name="Ma J."/>
        </authorList>
    </citation>
    <scope>NUCLEOTIDE SEQUENCE [LARGE SCALE GENOMIC DNA]</scope>
    <source>
        <strain evidence="4">CGMCC 4.7106</strain>
    </source>
</reference>
<name>A0ABW1C8I4_9ACTN</name>
<dbReference type="InterPro" id="IPR000772">
    <property type="entry name" value="Ricin_B_lectin"/>
</dbReference>
<evidence type="ECO:0000313" key="4">
    <source>
        <dbReference type="Proteomes" id="UP001596096"/>
    </source>
</evidence>
<comment type="caution">
    <text evidence="3">The sequence shown here is derived from an EMBL/GenBank/DDBJ whole genome shotgun (WGS) entry which is preliminary data.</text>
</comment>
<keyword evidence="1" id="KW-0732">Signal</keyword>